<name>A0A9P5YC15_9AGAR</name>
<evidence type="ECO:0000313" key="2">
    <source>
        <dbReference type="Proteomes" id="UP000807353"/>
    </source>
</evidence>
<protein>
    <recommendedName>
        <fullName evidence="3">EthD domain-containing protein</fullName>
    </recommendedName>
</protein>
<dbReference type="Proteomes" id="UP000807353">
    <property type="component" value="Unassembled WGS sequence"/>
</dbReference>
<keyword evidence="2" id="KW-1185">Reference proteome</keyword>
<gene>
    <name evidence="1" type="ORF">BDZ94DRAFT_1288625</name>
</gene>
<evidence type="ECO:0008006" key="3">
    <source>
        <dbReference type="Google" id="ProtNLM"/>
    </source>
</evidence>
<sequence length="233" mass="26564">MPLGFLVVFSEPGEKVSINEFQDWYNNEHVPLRMNYLSSFLTGARFSAADDLKPSWLALYDVDDTSTFEHESYTRLRANRSPREADLVKRLSVLDRRTCEFISDSGESSLTTSFASKNPTKAIVTHGVQLSENGGDQDFRAWTQEFFERLKTVEGWVRTRTYKCIDNLKTGVDVGEKSEEQVVPTYLVLTSISVGDSSRFQDILHPPNVKIMEVRSWNLYKAYPGIAQENIES</sequence>
<dbReference type="AlphaFoldDB" id="A0A9P5YC15"/>
<reference evidence="1" key="1">
    <citation type="submission" date="2020-11" db="EMBL/GenBank/DDBJ databases">
        <authorList>
            <consortium name="DOE Joint Genome Institute"/>
            <person name="Ahrendt S."/>
            <person name="Riley R."/>
            <person name="Andreopoulos W."/>
            <person name="Labutti K."/>
            <person name="Pangilinan J."/>
            <person name="Ruiz-Duenas F.J."/>
            <person name="Barrasa J.M."/>
            <person name="Sanchez-Garcia M."/>
            <person name="Camarero S."/>
            <person name="Miyauchi S."/>
            <person name="Serrano A."/>
            <person name="Linde D."/>
            <person name="Babiker R."/>
            <person name="Drula E."/>
            <person name="Ayuso-Fernandez I."/>
            <person name="Pacheco R."/>
            <person name="Padilla G."/>
            <person name="Ferreira P."/>
            <person name="Barriuso J."/>
            <person name="Kellner H."/>
            <person name="Castanera R."/>
            <person name="Alfaro M."/>
            <person name="Ramirez L."/>
            <person name="Pisabarro A.G."/>
            <person name="Kuo A."/>
            <person name="Tritt A."/>
            <person name="Lipzen A."/>
            <person name="He G."/>
            <person name="Yan M."/>
            <person name="Ng V."/>
            <person name="Cullen D."/>
            <person name="Martin F."/>
            <person name="Rosso M.-N."/>
            <person name="Henrissat B."/>
            <person name="Hibbett D."/>
            <person name="Martinez A.T."/>
            <person name="Grigoriev I.V."/>
        </authorList>
    </citation>
    <scope>NUCLEOTIDE SEQUENCE</scope>
    <source>
        <strain evidence="1">CBS 247.69</strain>
    </source>
</reference>
<comment type="caution">
    <text evidence="1">The sequence shown here is derived from an EMBL/GenBank/DDBJ whole genome shotgun (WGS) entry which is preliminary data.</text>
</comment>
<dbReference type="EMBL" id="MU150244">
    <property type="protein sequence ID" value="KAF9466002.1"/>
    <property type="molecule type" value="Genomic_DNA"/>
</dbReference>
<evidence type="ECO:0000313" key="1">
    <source>
        <dbReference type="EMBL" id="KAF9466002.1"/>
    </source>
</evidence>
<proteinExistence type="predicted"/>
<dbReference type="OrthoDB" id="2851338at2759"/>
<accession>A0A9P5YC15</accession>
<organism evidence="1 2">
    <name type="scientific">Collybia nuda</name>
    <dbReference type="NCBI Taxonomy" id="64659"/>
    <lineage>
        <taxon>Eukaryota</taxon>
        <taxon>Fungi</taxon>
        <taxon>Dikarya</taxon>
        <taxon>Basidiomycota</taxon>
        <taxon>Agaricomycotina</taxon>
        <taxon>Agaricomycetes</taxon>
        <taxon>Agaricomycetidae</taxon>
        <taxon>Agaricales</taxon>
        <taxon>Tricholomatineae</taxon>
        <taxon>Clitocybaceae</taxon>
        <taxon>Collybia</taxon>
    </lineage>
</organism>